<proteinExistence type="predicted"/>
<feature type="binding site" evidence="4">
    <location>
        <position position="213"/>
    </location>
    <ligand>
        <name>substrate</name>
    </ligand>
</feature>
<dbReference type="AlphaFoldDB" id="A0A9K3LXZ0"/>
<dbReference type="Proteomes" id="UP000693970">
    <property type="component" value="Unassembled WGS sequence"/>
</dbReference>
<evidence type="ECO:0000256" key="2">
    <source>
        <dbReference type="ARBA" id="ARBA00023239"/>
    </source>
</evidence>
<protein>
    <recommendedName>
        <fullName evidence="1">gamma-glutamylcyclotransferase</fullName>
        <ecNumber evidence="1">4.3.2.9</ecNumber>
    </recommendedName>
</protein>
<dbReference type="EMBL" id="JAGRRH010000004">
    <property type="protein sequence ID" value="KAG7370564.1"/>
    <property type="molecule type" value="Genomic_DNA"/>
</dbReference>
<reference evidence="5" key="1">
    <citation type="journal article" date="2021" name="Sci. Rep.">
        <title>Diploid genomic architecture of Nitzschia inconspicua, an elite biomass production diatom.</title>
        <authorList>
            <person name="Oliver A."/>
            <person name="Podell S."/>
            <person name="Pinowska A."/>
            <person name="Traller J.C."/>
            <person name="Smith S.R."/>
            <person name="McClure R."/>
            <person name="Beliaev A."/>
            <person name="Bohutskyi P."/>
            <person name="Hill E.A."/>
            <person name="Rabines A."/>
            <person name="Zheng H."/>
            <person name="Allen L.Z."/>
            <person name="Kuo A."/>
            <person name="Grigoriev I.V."/>
            <person name="Allen A.E."/>
            <person name="Hazlebeck D."/>
            <person name="Allen E.E."/>
        </authorList>
    </citation>
    <scope>NUCLEOTIDE SEQUENCE</scope>
    <source>
        <strain evidence="5">Hildebrandi</strain>
    </source>
</reference>
<dbReference type="InterPro" id="IPR017939">
    <property type="entry name" value="G-Glutamylcylcotransferase"/>
</dbReference>
<dbReference type="OrthoDB" id="2924818at2759"/>
<evidence type="ECO:0000313" key="6">
    <source>
        <dbReference type="Proteomes" id="UP000693970"/>
    </source>
</evidence>
<keyword evidence="6" id="KW-1185">Reference proteome</keyword>
<dbReference type="PANTHER" id="PTHR12935">
    <property type="entry name" value="GAMMA-GLUTAMYLCYCLOTRANSFERASE"/>
    <property type="match status" value="1"/>
</dbReference>
<evidence type="ECO:0000313" key="5">
    <source>
        <dbReference type="EMBL" id="KAG7370564.1"/>
    </source>
</evidence>
<evidence type="ECO:0000256" key="1">
    <source>
        <dbReference type="ARBA" id="ARBA00012346"/>
    </source>
</evidence>
<dbReference type="PANTHER" id="PTHR12935:SF0">
    <property type="entry name" value="GAMMA-GLUTAMYLCYCLOTRANSFERASE"/>
    <property type="match status" value="1"/>
</dbReference>
<gene>
    <name evidence="5" type="ORF">IV203_019134</name>
</gene>
<sequence length="384" mass="43935">MTHSNCENCDVLRSTSSTTQNSSSCQAPSSEILATFPQPSTQWDDGSPSCNGISEHQPHYYFGYGAMCNPVSRQRRKIEGKNFRAAVLPNFRLDFSNSGVASVVEVKSEAAETACDSGDSSESTIEFESDSFENCIHGVLMEFHERSMWEKTVASEKGYEHRKVWVFPYADECSTEMDETVESRHRKRSEPVLAHVFYMTSRPEKSGRPQERYLKIIAQGLEHHGVTSKYIQEKILSVESIPCRTPSEFRSFPSNPEPLPTISFEEYQARCSRTNLCFVLADKIVDMVGPLPDEDQALMKFLRSNAFGRGDLTPFLRDLFYDPDMSCYSWNDDYVTSTDDKLRRDSIIWNRWAENQMVDIFSSCHAEGRVTMRLEKKRTKDILR</sequence>
<reference evidence="5" key="2">
    <citation type="submission" date="2021-04" db="EMBL/GenBank/DDBJ databases">
        <authorList>
            <person name="Podell S."/>
        </authorList>
    </citation>
    <scope>NUCLEOTIDE SEQUENCE</scope>
    <source>
        <strain evidence="5">Hildebrandi</strain>
    </source>
</reference>
<comment type="caution">
    <text evidence="5">The sequence shown here is derived from an EMBL/GenBank/DDBJ whole genome shotgun (WGS) entry which is preliminary data.</text>
</comment>
<dbReference type="EC" id="4.3.2.9" evidence="1"/>
<feature type="active site" description="Proton acceptor" evidence="3">
    <location>
        <position position="156"/>
    </location>
</feature>
<accession>A0A9K3LXZ0</accession>
<keyword evidence="2" id="KW-0456">Lyase</keyword>
<organism evidence="5 6">
    <name type="scientific">Nitzschia inconspicua</name>
    <dbReference type="NCBI Taxonomy" id="303405"/>
    <lineage>
        <taxon>Eukaryota</taxon>
        <taxon>Sar</taxon>
        <taxon>Stramenopiles</taxon>
        <taxon>Ochrophyta</taxon>
        <taxon>Bacillariophyta</taxon>
        <taxon>Bacillariophyceae</taxon>
        <taxon>Bacillariophycidae</taxon>
        <taxon>Bacillariales</taxon>
        <taxon>Bacillariaceae</taxon>
        <taxon>Nitzschia</taxon>
    </lineage>
</organism>
<evidence type="ECO:0000256" key="4">
    <source>
        <dbReference type="PIRSR" id="PIRSR617939-2"/>
    </source>
</evidence>
<dbReference type="GO" id="GO:0003839">
    <property type="term" value="F:gamma-glutamylcyclotransferase activity"/>
    <property type="evidence" value="ECO:0007669"/>
    <property type="project" value="UniProtKB-EC"/>
</dbReference>
<evidence type="ECO:0000256" key="3">
    <source>
        <dbReference type="PIRSR" id="PIRSR617939-1"/>
    </source>
</evidence>
<name>A0A9K3LXZ0_9STRA</name>